<dbReference type="AlphaFoldDB" id="A0A7R9E5T7"/>
<sequence length="140" mass="15214">MSESVSPTIHQLDNQARIEVLSFERFAACYWKNAFHTFGQMGKFLVELCIIGFLMGTCIAFFVVVGDLGPVIISKTFGINDSAALRPSVLIGLAFCVVLPLGMLRNVDSLSSICTATVGFYICLVLKVNIVTADAIETRT</sequence>
<feature type="transmembrane region" description="Helical" evidence="7">
    <location>
        <begin position="84"/>
        <end position="104"/>
    </location>
</feature>
<evidence type="ECO:0000256" key="3">
    <source>
        <dbReference type="ARBA" id="ARBA00022692"/>
    </source>
</evidence>
<comment type="subcellular location">
    <subcellularLocation>
        <location evidence="1">Membrane</location>
        <topology evidence="1">Multi-pass membrane protein</topology>
    </subcellularLocation>
</comment>
<protein>
    <recommendedName>
        <fullName evidence="8">Amino acid transporter transmembrane domain-containing protein</fullName>
    </recommendedName>
</protein>
<keyword evidence="3 7" id="KW-0812">Transmembrane</keyword>
<keyword evidence="2" id="KW-0813">Transport</keyword>
<evidence type="ECO:0000256" key="6">
    <source>
        <dbReference type="ARBA" id="ARBA00023136"/>
    </source>
</evidence>
<dbReference type="Pfam" id="PF01490">
    <property type="entry name" value="Aa_trans"/>
    <property type="match status" value="1"/>
</dbReference>
<evidence type="ECO:0000313" key="9">
    <source>
        <dbReference type="EMBL" id="CAD7426980.1"/>
    </source>
</evidence>
<accession>A0A7R9E5T7</accession>
<dbReference type="PANTHER" id="PTHR22950:SF646">
    <property type="entry name" value="SODIUM-COUPLED NEUTRAL AMINO ACID TRANSPORTER 10-RELATED"/>
    <property type="match status" value="1"/>
</dbReference>
<keyword evidence="4" id="KW-0029">Amino-acid transport</keyword>
<feature type="transmembrane region" description="Helical" evidence="7">
    <location>
        <begin position="44"/>
        <end position="64"/>
    </location>
</feature>
<evidence type="ECO:0000256" key="2">
    <source>
        <dbReference type="ARBA" id="ARBA00022448"/>
    </source>
</evidence>
<evidence type="ECO:0000256" key="4">
    <source>
        <dbReference type="ARBA" id="ARBA00022970"/>
    </source>
</evidence>
<evidence type="ECO:0000256" key="1">
    <source>
        <dbReference type="ARBA" id="ARBA00004141"/>
    </source>
</evidence>
<dbReference type="GO" id="GO:0015179">
    <property type="term" value="F:L-amino acid transmembrane transporter activity"/>
    <property type="evidence" value="ECO:0007669"/>
    <property type="project" value="TreeGrafter"/>
</dbReference>
<feature type="domain" description="Amino acid transporter transmembrane" evidence="8">
    <location>
        <begin position="29"/>
        <end position="136"/>
    </location>
</feature>
<proteinExistence type="predicted"/>
<dbReference type="PANTHER" id="PTHR22950">
    <property type="entry name" value="AMINO ACID TRANSPORTER"/>
    <property type="match status" value="1"/>
</dbReference>
<keyword evidence="6 7" id="KW-0472">Membrane</keyword>
<evidence type="ECO:0000256" key="5">
    <source>
        <dbReference type="ARBA" id="ARBA00022989"/>
    </source>
</evidence>
<dbReference type="InterPro" id="IPR013057">
    <property type="entry name" value="AA_transpt_TM"/>
</dbReference>
<evidence type="ECO:0000256" key="7">
    <source>
        <dbReference type="SAM" id="Phobius"/>
    </source>
</evidence>
<gene>
    <name evidence="9" type="ORF">TMSB3V08_LOCUS3847</name>
</gene>
<reference evidence="9" key="1">
    <citation type="submission" date="2020-11" db="EMBL/GenBank/DDBJ databases">
        <authorList>
            <person name="Tran Van P."/>
        </authorList>
    </citation>
    <scope>NUCLEOTIDE SEQUENCE</scope>
</reference>
<dbReference type="EMBL" id="OB793326">
    <property type="protein sequence ID" value="CAD7426980.1"/>
    <property type="molecule type" value="Genomic_DNA"/>
</dbReference>
<dbReference type="GO" id="GO:0016020">
    <property type="term" value="C:membrane"/>
    <property type="evidence" value="ECO:0007669"/>
    <property type="project" value="UniProtKB-SubCell"/>
</dbReference>
<organism evidence="9">
    <name type="scientific">Timema monikensis</name>
    <dbReference type="NCBI Taxonomy" id="170555"/>
    <lineage>
        <taxon>Eukaryota</taxon>
        <taxon>Metazoa</taxon>
        <taxon>Ecdysozoa</taxon>
        <taxon>Arthropoda</taxon>
        <taxon>Hexapoda</taxon>
        <taxon>Insecta</taxon>
        <taxon>Pterygota</taxon>
        <taxon>Neoptera</taxon>
        <taxon>Polyneoptera</taxon>
        <taxon>Phasmatodea</taxon>
        <taxon>Timematodea</taxon>
        <taxon>Timematoidea</taxon>
        <taxon>Timematidae</taxon>
        <taxon>Timema</taxon>
    </lineage>
</organism>
<keyword evidence="5 7" id="KW-1133">Transmembrane helix</keyword>
<evidence type="ECO:0000259" key="8">
    <source>
        <dbReference type="Pfam" id="PF01490"/>
    </source>
</evidence>
<name>A0A7R9E5T7_9NEOP</name>